<dbReference type="Pfam" id="PF10245">
    <property type="entry name" value="MRP-S22"/>
    <property type="match status" value="1"/>
</dbReference>
<dbReference type="EMBL" id="UYRT01080989">
    <property type="protein sequence ID" value="VDN23714.1"/>
    <property type="molecule type" value="Genomic_DNA"/>
</dbReference>
<dbReference type="OrthoDB" id="497541at2759"/>
<organism evidence="1 2">
    <name type="scientific">Gongylonema pulchrum</name>
    <dbReference type="NCBI Taxonomy" id="637853"/>
    <lineage>
        <taxon>Eukaryota</taxon>
        <taxon>Metazoa</taxon>
        <taxon>Ecdysozoa</taxon>
        <taxon>Nematoda</taxon>
        <taxon>Chromadorea</taxon>
        <taxon>Rhabditida</taxon>
        <taxon>Spirurina</taxon>
        <taxon>Spiruromorpha</taxon>
        <taxon>Spiruroidea</taxon>
        <taxon>Gongylonematidae</taxon>
        <taxon>Gongylonema</taxon>
    </lineage>
</organism>
<dbReference type="PANTHER" id="PTHR13071">
    <property type="entry name" value="MITOCHONDRIAL 28S RIBOSOMAL PROTEIN S22"/>
    <property type="match status" value="1"/>
</dbReference>
<dbReference type="GO" id="GO:0003735">
    <property type="term" value="F:structural constituent of ribosome"/>
    <property type="evidence" value="ECO:0007669"/>
    <property type="project" value="TreeGrafter"/>
</dbReference>
<proteinExistence type="predicted"/>
<name>A0A3P7M330_9BILA</name>
<evidence type="ECO:0000313" key="1">
    <source>
        <dbReference type="EMBL" id="VDN23714.1"/>
    </source>
</evidence>
<keyword evidence="2" id="KW-1185">Reference proteome</keyword>
<protein>
    <submittedName>
        <fullName evidence="1">Uncharacterized protein</fullName>
    </submittedName>
</protein>
<dbReference type="Proteomes" id="UP000271098">
    <property type="component" value="Unassembled WGS sequence"/>
</dbReference>
<dbReference type="GO" id="GO:0005763">
    <property type="term" value="C:mitochondrial small ribosomal subunit"/>
    <property type="evidence" value="ECO:0007669"/>
    <property type="project" value="TreeGrafter"/>
</dbReference>
<sequence>MNVERLFTRDDVQTTAEAPSGEALNVERLFTRDDVQSLLRRLTGMNLQEKLFRERRLSRPQRSHFALMTDEAFQKTVKSMRNIGEHFLQFVPVLEPRCSSTTVKSMRNIGEHFLQFVPVLEPRCSSTVILAKDPELDCFDESKFVFTDLSFGLGVRIRSVVVRETDGTLRSASPEERDRMGRVYRGHPHRPVNEPQLFKQPYLQVC</sequence>
<reference evidence="1 2" key="1">
    <citation type="submission" date="2018-11" db="EMBL/GenBank/DDBJ databases">
        <authorList>
            <consortium name="Pathogen Informatics"/>
        </authorList>
    </citation>
    <scope>NUCLEOTIDE SEQUENCE [LARGE SCALE GENOMIC DNA]</scope>
</reference>
<dbReference type="AlphaFoldDB" id="A0A3P7M330"/>
<accession>A0A3P7M330</accession>
<evidence type="ECO:0000313" key="2">
    <source>
        <dbReference type="Proteomes" id="UP000271098"/>
    </source>
</evidence>
<dbReference type="PANTHER" id="PTHR13071:SF4">
    <property type="entry name" value="SMALL RIBOSOMAL SUBUNIT PROTEIN MS22"/>
    <property type="match status" value="1"/>
</dbReference>
<dbReference type="InterPro" id="IPR019374">
    <property type="entry name" value="Ribosomal_mS22"/>
</dbReference>
<gene>
    <name evidence="1" type="ORF">GPUH_LOCUS14177</name>
</gene>